<keyword evidence="3" id="KW-1185">Reference proteome</keyword>
<name>A3LVH8_PICST</name>
<dbReference type="OrthoDB" id="3980909at2759"/>
<accession>A3LVH8</accession>
<dbReference type="Proteomes" id="UP000002258">
    <property type="component" value="Chromosome 5"/>
</dbReference>
<feature type="region of interest" description="Disordered" evidence="1">
    <location>
        <begin position="1"/>
        <end position="54"/>
    </location>
</feature>
<sequence>MSSIRKSTRVRTLTPKMRTYSARSKRSRSEDSPIKRRRIVDEEDNSDKIDPVEKLLSLPNLNNDILDEDEEDEEEDEDETRNELVPPNFTKILHDNIRSYYSNFRKSPIEIYNDNSSFAFLNKKEEPDQRCHCYNVPFFRNVNFSGSSRSDYTIDDYFSYDELTDNDTEESLSPTDKPGVKEVSPATSTSSVYFPDSFNNKMSFHYRHNHSNLNLSDGFDSGADIFKYLNKRSVLSGKASEMVGTGKFLINDFFL</sequence>
<organism evidence="2 3">
    <name type="scientific">Scheffersomyces stipitis (strain ATCC 58785 / CBS 6054 / NBRC 10063 / NRRL Y-11545)</name>
    <name type="common">Yeast</name>
    <name type="synonym">Pichia stipitis</name>
    <dbReference type="NCBI Taxonomy" id="322104"/>
    <lineage>
        <taxon>Eukaryota</taxon>
        <taxon>Fungi</taxon>
        <taxon>Dikarya</taxon>
        <taxon>Ascomycota</taxon>
        <taxon>Saccharomycotina</taxon>
        <taxon>Pichiomycetes</taxon>
        <taxon>Debaryomycetaceae</taxon>
        <taxon>Scheffersomyces</taxon>
    </lineage>
</organism>
<protein>
    <submittedName>
        <fullName evidence="2">Uncharacterized protein</fullName>
    </submittedName>
</protein>
<dbReference type="HOGENOM" id="CLU_1031010_0_0_1"/>
<gene>
    <name evidence="2" type="ORF">PICST_59908</name>
</gene>
<dbReference type="InParanoid" id="A3LVH8"/>
<proteinExistence type="predicted"/>
<evidence type="ECO:0000313" key="3">
    <source>
        <dbReference type="Proteomes" id="UP000002258"/>
    </source>
</evidence>
<evidence type="ECO:0000256" key="1">
    <source>
        <dbReference type="SAM" id="MobiDB-lite"/>
    </source>
</evidence>
<dbReference type="OMA" id="EMISAGN"/>
<dbReference type="EMBL" id="CP000499">
    <property type="protein sequence ID" value="ABN67125.2"/>
    <property type="molecule type" value="Genomic_DNA"/>
</dbReference>
<dbReference type="RefSeq" id="XP_001385154.2">
    <property type="nucleotide sequence ID" value="XM_001385117.1"/>
</dbReference>
<evidence type="ECO:0000313" key="2">
    <source>
        <dbReference type="EMBL" id="ABN67125.2"/>
    </source>
</evidence>
<dbReference type="AlphaFoldDB" id="A3LVH8"/>
<dbReference type="eggNOG" id="ENOG502QVK9">
    <property type="taxonomic scope" value="Eukaryota"/>
</dbReference>
<dbReference type="GeneID" id="4839270"/>
<dbReference type="KEGG" id="pic:PICST_59908"/>
<reference evidence="2 3" key="1">
    <citation type="journal article" date="2007" name="Nat. Biotechnol.">
        <title>Genome sequence of the lignocellulose-bioconverting and xylose-fermenting yeast Pichia stipitis.</title>
        <authorList>
            <person name="Jeffries T.W."/>
            <person name="Grigoriev I.V."/>
            <person name="Grimwood J."/>
            <person name="Laplaza J.M."/>
            <person name="Aerts A."/>
            <person name="Salamov A."/>
            <person name="Schmutz J."/>
            <person name="Lindquist E."/>
            <person name="Dehal P."/>
            <person name="Shapiro H."/>
            <person name="Jin Y.S."/>
            <person name="Passoth V."/>
            <person name="Richardson P.M."/>
        </authorList>
    </citation>
    <scope>NUCLEOTIDE SEQUENCE [LARGE SCALE GENOMIC DNA]</scope>
    <source>
        <strain evidence="3">ATCC 58785 / CBS 6054 / NBRC 10063 / NRRL Y-11545</strain>
    </source>
</reference>